<keyword evidence="5" id="KW-0663">Pyridoxal phosphate</keyword>
<keyword evidence="4" id="KW-0808">Transferase</keyword>
<dbReference type="CDD" id="cd00609">
    <property type="entry name" value="AAT_like"/>
    <property type="match status" value="1"/>
</dbReference>
<dbReference type="Gene3D" id="3.40.640.10">
    <property type="entry name" value="Type I PLP-dependent aspartate aminotransferase-like (Major domain)"/>
    <property type="match status" value="1"/>
</dbReference>
<dbReference type="GO" id="GO:0033853">
    <property type="term" value="F:aspartate-prephenate aminotransferase activity"/>
    <property type="evidence" value="ECO:0007669"/>
    <property type="project" value="UniProtKB-ARBA"/>
</dbReference>
<dbReference type="GO" id="GO:0033854">
    <property type="term" value="F:glutamate-prephenate aminotransferase activity"/>
    <property type="evidence" value="ECO:0007669"/>
    <property type="project" value="UniProtKB-ARBA"/>
</dbReference>
<protein>
    <recommendedName>
        <fullName evidence="6">Aminotransferase class I/classII large domain-containing protein</fullName>
    </recommendedName>
</protein>
<evidence type="ECO:0000256" key="5">
    <source>
        <dbReference type="ARBA" id="ARBA00022898"/>
    </source>
</evidence>
<dbReference type="SUPFAM" id="SSF53383">
    <property type="entry name" value="PLP-dependent transferases"/>
    <property type="match status" value="1"/>
</dbReference>
<evidence type="ECO:0000313" key="7">
    <source>
        <dbReference type="EMBL" id="CAH0363950.1"/>
    </source>
</evidence>
<dbReference type="InterPro" id="IPR004838">
    <property type="entry name" value="NHTrfase_class1_PyrdxlP-BS"/>
</dbReference>
<dbReference type="PROSITE" id="PS00105">
    <property type="entry name" value="AA_TRANSFER_CLASS_1"/>
    <property type="match status" value="1"/>
</dbReference>
<dbReference type="PANTHER" id="PTHR46383">
    <property type="entry name" value="ASPARTATE AMINOTRANSFERASE"/>
    <property type="match status" value="1"/>
</dbReference>
<dbReference type="Gene3D" id="3.90.1150.10">
    <property type="entry name" value="Aspartate Aminotransferase, domain 1"/>
    <property type="match status" value="1"/>
</dbReference>
<evidence type="ECO:0000256" key="3">
    <source>
        <dbReference type="ARBA" id="ARBA00022576"/>
    </source>
</evidence>
<keyword evidence="3" id="KW-0032">Aminotransferase</keyword>
<dbReference type="AlphaFoldDB" id="A0A8J2S5G6"/>
<accession>A0A8J2S5G6</accession>
<dbReference type="InterPro" id="IPR050596">
    <property type="entry name" value="AspAT/PAT-like"/>
</dbReference>
<dbReference type="EMBL" id="CAKKNE010000001">
    <property type="protein sequence ID" value="CAH0363950.1"/>
    <property type="molecule type" value="Genomic_DNA"/>
</dbReference>
<dbReference type="InterPro" id="IPR015421">
    <property type="entry name" value="PyrdxlP-dep_Trfase_major"/>
</dbReference>
<gene>
    <name evidence="7" type="ORF">PECAL_1P02940</name>
</gene>
<evidence type="ECO:0000256" key="1">
    <source>
        <dbReference type="ARBA" id="ARBA00001933"/>
    </source>
</evidence>
<evidence type="ECO:0000256" key="2">
    <source>
        <dbReference type="ARBA" id="ARBA00007441"/>
    </source>
</evidence>
<dbReference type="Proteomes" id="UP000789595">
    <property type="component" value="Unassembled WGS sequence"/>
</dbReference>
<dbReference type="GO" id="GO:0006520">
    <property type="term" value="P:amino acid metabolic process"/>
    <property type="evidence" value="ECO:0007669"/>
    <property type="project" value="InterPro"/>
</dbReference>
<comment type="caution">
    <text evidence="7">The sequence shown here is derived from an EMBL/GenBank/DDBJ whole genome shotgun (WGS) entry which is preliminary data.</text>
</comment>
<dbReference type="InterPro" id="IPR015422">
    <property type="entry name" value="PyrdxlP-dep_Trfase_small"/>
</dbReference>
<dbReference type="InterPro" id="IPR015424">
    <property type="entry name" value="PyrdxlP-dep_Trfase"/>
</dbReference>
<evidence type="ECO:0000313" key="8">
    <source>
        <dbReference type="Proteomes" id="UP000789595"/>
    </source>
</evidence>
<evidence type="ECO:0000256" key="4">
    <source>
        <dbReference type="ARBA" id="ARBA00022679"/>
    </source>
</evidence>
<dbReference type="PANTHER" id="PTHR46383:SF1">
    <property type="entry name" value="ASPARTATE AMINOTRANSFERASE"/>
    <property type="match status" value="1"/>
</dbReference>
<comment type="cofactor">
    <cofactor evidence="1">
        <name>pyridoxal 5'-phosphate</name>
        <dbReference type="ChEBI" id="CHEBI:597326"/>
    </cofactor>
</comment>
<reference evidence="7" key="1">
    <citation type="submission" date="2021-11" db="EMBL/GenBank/DDBJ databases">
        <authorList>
            <consortium name="Genoscope - CEA"/>
            <person name="William W."/>
        </authorList>
    </citation>
    <scope>NUCLEOTIDE SEQUENCE</scope>
</reference>
<dbReference type="OrthoDB" id="2414662at2759"/>
<name>A0A8J2S5G6_9STRA</name>
<dbReference type="GO" id="GO:0030170">
    <property type="term" value="F:pyridoxal phosphate binding"/>
    <property type="evidence" value="ECO:0007669"/>
    <property type="project" value="InterPro"/>
</dbReference>
<sequence length="440" mass="46992">MAPKLLLVAALANAWQFNNVKRPQKLRATTLQEPELSPLVTSLKPSATIEVHALTLQMKAAGETVVSLCVGEPDFAPQREILEAIGEAAMKGLTRYTEVTGTGELRSAIARDLKERKHVEYDPGEIVVANGAKQAVYEALMALCGPGDDVILPAPYWVSYPSMVDMCGASYTTVSTSIDDGFALTPAQLQNALKPNTKALILCNPSNPTGCLVSEAQQRALLKVLDDHEAKTGKKVWVVADEIYEQLNYGTPHVAFAALGPSAWSRTVTINGFSKAYAMTGFRLGYLAAPQPVAKACAKIQGQITSCASSLAQAAGVAALNLPSNALDDDIAEFKRRRDLVLELLEKAARNGRVAAPPPPEGAFYVFCDVAPCLDLTVDGERVGTSTNFCKLLLKKRKLALVPGDAFGAPTGIRLSYAASEEDLRTALAALDAFANEDCR</sequence>
<keyword evidence="8" id="KW-1185">Reference proteome</keyword>
<dbReference type="FunFam" id="3.40.640.10:FF:000033">
    <property type="entry name" value="Aspartate aminotransferase"/>
    <property type="match status" value="1"/>
</dbReference>
<feature type="domain" description="Aminotransferase class I/classII large" evidence="6">
    <location>
        <begin position="64"/>
        <end position="431"/>
    </location>
</feature>
<organism evidence="7 8">
    <name type="scientific">Pelagomonas calceolata</name>
    <dbReference type="NCBI Taxonomy" id="35677"/>
    <lineage>
        <taxon>Eukaryota</taxon>
        <taxon>Sar</taxon>
        <taxon>Stramenopiles</taxon>
        <taxon>Ochrophyta</taxon>
        <taxon>Pelagophyceae</taxon>
        <taxon>Pelagomonadales</taxon>
        <taxon>Pelagomonadaceae</taxon>
        <taxon>Pelagomonas</taxon>
    </lineage>
</organism>
<dbReference type="InterPro" id="IPR004839">
    <property type="entry name" value="Aminotransferase_I/II_large"/>
</dbReference>
<evidence type="ECO:0000259" key="6">
    <source>
        <dbReference type="Pfam" id="PF00155"/>
    </source>
</evidence>
<proteinExistence type="inferred from homology"/>
<dbReference type="Pfam" id="PF00155">
    <property type="entry name" value="Aminotran_1_2"/>
    <property type="match status" value="1"/>
</dbReference>
<comment type="similarity">
    <text evidence="2">Belongs to the class-I pyridoxal-phosphate-dependent aminotransferase family.</text>
</comment>